<evidence type="ECO:0000313" key="8">
    <source>
        <dbReference type="Proteomes" id="UP000242515"/>
    </source>
</evidence>
<evidence type="ECO:0000256" key="2">
    <source>
        <dbReference type="ARBA" id="ARBA00022692"/>
    </source>
</evidence>
<dbReference type="CDD" id="cd16424">
    <property type="entry name" value="VirB8"/>
    <property type="match status" value="1"/>
</dbReference>
<protein>
    <submittedName>
        <fullName evidence="7">Type IV secretion system protein VirB8</fullName>
    </submittedName>
</protein>
<dbReference type="InterPro" id="IPR026264">
    <property type="entry name" value="VirB8/PtlE"/>
</dbReference>
<accession>A0A1H9F4F0</accession>
<dbReference type="Pfam" id="PF04335">
    <property type="entry name" value="VirB8"/>
    <property type="match status" value="1"/>
</dbReference>
<dbReference type="Gene3D" id="3.10.450.230">
    <property type="entry name" value="VirB8 protein"/>
    <property type="match status" value="1"/>
</dbReference>
<gene>
    <name evidence="7" type="ORF">SAMN05216522_102164</name>
</gene>
<keyword evidence="2 5" id="KW-0812">Transmembrane</keyword>
<comment type="subcellular location">
    <subcellularLocation>
        <location evidence="1">Membrane</location>
        <topology evidence="1">Single-pass membrane protein</topology>
    </subcellularLocation>
</comment>
<evidence type="ECO:0000259" key="6">
    <source>
        <dbReference type="Pfam" id="PF04335"/>
    </source>
</evidence>
<dbReference type="STRING" id="988801.SAMN05216522_102164"/>
<evidence type="ECO:0000256" key="3">
    <source>
        <dbReference type="ARBA" id="ARBA00022989"/>
    </source>
</evidence>
<organism evidence="7 8">
    <name type="scientific">Rosenbergiella nectarea</name>
    <dbReference type="NCBI Taxonomy" id="988801"/>
    <lineage>
        <taxon>Bacteria</taxon>
        <taxon>Pseudomonadati</taxon>
        <taxon>Pseudomonadota</taxon>
        <taxon>Gammaproteobacteria</taxon>
        <taxon>Enterobacterales</taxon>
        <taxon>Erwiniaceae</taxon>
        <taxon>Rosenbergiella</taxon>
    </lineage>
</organism>
<proteinExistence type="predicted"/>
<dbReference type="GO" id="GO:0016020">
    <property type="term" value="C:membrane"/>
    <property type="evidence" value="ECO:0007669"/>
    <property type="project" value="UniProtKB-SubCell"/>
</dbReference>
<dbReference type="EMBL" id="FOGC01000002">
    <property type="protein sequence ID" value="SEQ32874.1"/>
    <property type="molecule type" value="Genomic_DNA"/>
</dbReference>
<evidence type="ECO:0000256" key="5">
    <source>
        <dbReference type="SAM" id="Phobius"/>
    </source>
</evidence>
<dbReference type="GO" id="GO:0030255">
    <property type="term" value="P:protein secretion by the type IV secretion system"/>
    <property type="evidence" value="ECO:0007669"/>
    <property type="project" value="InterPro"/>
</dbReference>
<sequence>MKKIRQPLNAQEIGEYQKNRRHYEIDIMQEVLASRTLAWRITSACLLLLFVAIVITGLTIYRYSQPLPPYLLTINKQTGEVSQLKMTRDQSSYGEAIDKYWLTQYVRHRESYDYYSIQADYDAVGLMSAPQVVDDYLKKFSGPQSIDKVLGSKQTIDVKIRSVMLDRPHGVATVRFETVTRSTSTPDNVQRQAWVVILGYEYQALTMNAQQRFINPLGFRITSYRLSTEIE</sequence>
<dbReference type="InterPro" id="IPR032710">
    <property type="entry name" value="NTF2-like_dom_sf"/>
</dbReference>
<name>A0A1H9F4F0_9GAMM</name>
<evidence type="ECO:0000313" key="7">
    <source>
        <dbReference type="EMBL" id="SEQ32874.1"/>
    </source>
</evidence>
<feature type="domain" description="Bacterial virulence protein VirB8" evidence="6">
    <location>
        <begin position="21"/>
        <end position="229"/>
    </location>
</feature>
<reference evidence="8" key="1">
    <citation type="submission" date="2016-10" db="EMBL/GenBank/DDBJ databases">
        <authorList>
            <person name="Varghese N."/>
            <person name="Submissions S."/>
        </authorList>
    </citation>
    <scope>NUCLEOTIDE SEQUENCE [LARGE SCALE GENOMIC DNA]</scope>
    <source>
        <strain evidence="8">8N4</strain>
    </source>
</reference>
<dbReference type="OrthoDB" id="7366154at2"/>
<evidence type="ECO:0000256" key="1">
    <source>
        <dbReference type="ARBA" id="ARBA00004167"/>
    </source>
</evidence>
<dbReference type="PIRSF" id="PIRSF003299">
    <property type="entry name" value="VirB8_PtlE"/>
    <property type="match status" value="1"/>
</dbReference>
<dbReference type="Proteomes" id="UP000242515">
    <property type="component" value="Unassembled WGS sequence"/>
</dbReference>
<evidence type="ECO:0000256" key="4">
    <source>
        <dbReference type="ARBA" id="ARBA00023136"/>
    </source>
</evidence>
<dbReference type="AlphaFoldDB" id="A0A1H9F4F0"/>
<keyword evidence="4 5" id="KW-0472">Membrane</keyword>
<feature type="transmembrane region" description="Helical" evidence="5">
    <location>
        <begin position="37"/>
        <end position="61"/>
    </location>
</feature>
<keyword evidence="3 5" id="KW-1133">Transmembrane helix</keyword>
<dbReference type="SUPFAM" id="SSF54427">
    <property type="entry name" value="NTF2-like"/>
    <property type="match status" value="1"/>
</dbReference>
<dbReference type="RefSeq" id="WP_092672913.1">
    <property type="nucleotide sequence ID" value="NZ_FOGC01000002.1"/>
</dbReference>
<dbReference type="InterPro" id="IPR007430">
    <property type="entry name" value="VirB8"/>
</dbReference>
<keyword evidence="8" id="KW-1185">Reference proteome</keyword>